<dbReference type="PANTHER" id="PTHR31871:SF9">
    <property type="entry name" value="HELICASE WITH ZINC FINGER PROTEIN"/>
    <property type="match status" value="1"/>
</dbReference>
<gene>
    <name evidence="1" type="ORF">DCAF_LOCUS1767</name>
</gene>
<dbReference type="InterPro" id="IPR006476">
    <property type="entry name" value="CHP01589_pln"/>
</dbReference>
<comment type="caution">
    <text evidence="1">The sequence shown here is derived from an EMBL/GenBank/DDBJ whole genome shotgun (WGS) entry which is preliminary data.</text>
</comment>
<name>A0AAV1QV32_9ROSI</name>
<keyword evidence="2" id="KW-1185">Reference proteome</keyword>
<sequence length="293" mass="32786">MYVTSFQDLEEARYQQNITPGAPGVDTGSESIANNYNTLALSREIGIVKDLIERCLQLYMNKDEVVKTLLEQARIEPGFTSIVWDRLGQENAEFFKAYHTKLILKEQITMFNELLEKHCHLLNFTAPLEAPLAPVEEVIQHMPVNHLHKGHTLLQQQPILSTGHPQNDSMGTISNYDLVNENPECGNFHSTQMNYGRWMPMDNNTADIAPIRPLIKSEIPSPVSVASHDPFSFIPEMPEIVDPSAFEFAELSHVRSGRQVLPGPGNAGFSNVEVKEFFADTIPAPGSLSEEES</sequence>
<dbReference type="Proteomes" id="UP001314170">
    <property type="component" value="Unassembled WGS sequence"/>
</dbReference>
<dbReference type="Pfam" id="PF09713">
    <property type="entry name" value="A_thal_3526"/>
    <property type="match status" value="1"/>
</dbReference>
<dbReference type="AlphaFoldDB" id="A0AAV1QV32"/>
<dbReference type="EMBL" id="CAWUPB010000246">
    <property type="protein sequence ID" value="CAK7324130.1"/>
    <property type="molecule type" value="Genomic_DNA"/>
</dbReference>
<evidence type="ECO:0000313" key="2">
    <source>
        <dbReference type="Proteomes" id="UP001314170"/>
    </source>
</evidence>
<evidence type="ECO:0000313" key="1">
    <source>
        <dbReference type="EMBL" id="CAK7324130.1"/>
    </source>
</evidence>
<protein>
    <submittedName>
        <fullName evidence="1">Uncharacterized protein</fullName>
    </submittedName>
</protein>
<dbReference type="NCBIfam" id="TIGR01589">
    <property type="entry name" value="A_thal_3526"/>
    <property type="match status" value="1"/>
</dbReference>
<reference evidence="1 2" key="1">
    <citation type="submission" date="2024-01" db="EMBL/GenBank/DDBJ databases">
        <authorList>
            <person name="Waweru B."/>
        </authorList>
    </citation>
    <scope>NUCLEOTIDE SEQUENCE [LARGE SCALE GENOMIC DNA]</scope>
</reference>
<accession>A0AAV1QV32</accession>
<proteinExistence type="predicted"/>
<dbReference type="PANTHER" id="PTHR31871">
    <property type="entry name" value="OS02G0137100 PROTEIN"/>
    <property type="match status" value="1"/>
</dbReference>
<organism evidence="1 2">
    <name type="scientific">Dovyalis caffra</name>
    <dbReference type="NCBI Taxonomy" id="77055"/>
    <lineage>
        <taxon>Eukaryota</taxon>
        <taxon>Viridiplantae</taxon>
        <taxon>Streptophyta</taxon>
        <taxon>Embryophyta</taxon>
        <taxon>Tracheophyta</taxon>
        <taxon>Spermatophyta</taxon>
        <taxon>Magnoliopsida</taxon>
        <taxon>eudicotyledons</taxon>
        <taxon>Gunneridae</taxon>
        <taxon>Pentapetalae</taxon>
        <taxon>rosids</taxon>
        <taxon>fabids</taxon>
        <taxon>Malpighiales</taxon>
        <taxon>Salicaceae</taxon>
        <taxon>Flacourtieae</taxon>
        <taxon>Dovyalis</taxon>
    </lineage>
</organism>